<dbReference type="Proteomes" id="UP000593561">
    <property type="component" value="Unassembled WGS sequence"/>
</dbReference>
<dbReference type="EMBL" id="JABFAC010000003">
    <property type="protein sequence ID" value="MBA0608691.1"/>
    <property type="molecule type" value="Genomic_DNA"/>
</dbReference>
<dbReference type="InterPro" id="IPR013525">
    <property type="entry name" value="ABC2_TM"/>
</dbReference>
<proteinExistence type="predicted"/>
<evidence type="ECO:0000256" key="2">
    <source>
        <dbReference type="ARBA" id="ARBA00022448"/>
    </source>
</evidence>
<evidence type="ECO:0000256" key="3">
    <source>
        <dbReference type="ARBA" id="ARBA00022692"/>
    </source>
</evidence>
<evidence type="ECO:0000256" key="5">
    <source>
        <dbReference type="ARBA" id="ARBA00023136"/>
    </source>
</evidence>
<keyword evidence="5 6" id="KW-0472">Membrane</keyword>
<protein>
    <recommendedName>
        <fullName evidence="7">ABC-2 type transporter transmembrane domain-containing protein</fullName>
    </recommendedName>
</protein>
<evidence type="ECO:0000256" key="6">
    <source>
        <dbReference type="SAM" id="Phobius"/>
    </source>
</evidence>
<keyword evidence="2" id="KW-0813">Transport</keyword>
<feature type="domain" description="ABC-2 type transporter transmembrane" evidence="7">
    <location>
        <begin position="1"/>
        <end position="157"/>
    </location>
</feature>
<evidence type="ECO:0000256" key="1">
    <source>
        <dbReference type="ARBA" id="ARBA00004141"/>
    </source>
</evidence>
<keyword evidence="9" id="KW-1185">Reference proteome</keyword>
<gene>
    <name evidence="8" type="ORF">Godav_020881</name>
</gene>
<feature type="transmembrane region" description="Helical" evidence="6">
    <location>
        <begin position="77"/>
        <end position="99"/>
    </location>
</feature>
<name>A0A7J8R4J2_GOSDV</name>
<organism evidence="8 9">
    <name type="scientific">Gossypium davidsonii</name>
    <name type="common">Davidson's cotton</name>
    <name type="synonym">Gossypium klotzschianum subsp. davidsonii</name>
    <dbReference type="NCBI Taxonomy" id="34287"/>
    <lineage>
        <taxon>Eukaryota</taxon>
        <taxon>Viridiplantae</taxon>
        <taxon>Streptophyta</taxon>
        <taxon>Embryophyta</taxon>
        <taxon>Tracheophyta</taxon>
        <taxon>Spermatophyta</taxon>
        <taxon>Magnoliopsida</taxon>
        <taxon>eudicotyledons</taxon>
        <taxon>Gunneridae</taxon>
        <taxon>Pentapetalae</taxon>
        <taxon>rosids</taxon>
        <taxon>malvids</taxon>
        <taxon>Malvales</taxon>
        <taxon>Malvaceae</taxon>
        <taxon>Malvoideae</taxon>
        <taxon>Gossypium</taxon>
    </lineage>
</organism>
<evidence type="ECO:0000313" key="8">
    <source>
        <dbReference type="EMBL" id="MBA0608691.1"/>
    </source>
</evidence>
<comment type="caution">
    <text evidence="8">The sequence shown here is derived from an EMBL/GenBank/DDBJ whole genome shotgun (WGS) entry which is preliminary data.</text>
</comment>
<keyword evidence="3 6" id="KW-0812">Transmembrane</keyword>
<evidence type="ECO:0000313" key="9">
    <source>
        <dbReference type="Proteomes" id="UP000593561"/>
    </source>
</evidence>
<keyword evidence="4 6" id="KW-1133">Transmembrane helix</keyword>
<evidence type="ECO:0000259" key="7">
    <source>
        <dbReference type="Pfam" id="PF01061"/>
    </source>
</evidence>
<feature type="transmembrane region" description="Helical" evidence="6">
    <location>
        <begin position="105"/>
        <end position="128"/>
    </location>
</feature>
<dbReference type="Pfam" id="PF01061">
    <property type="entry name" value="ABC2_membrane"/>
    <property type="match status" value="1"/>
</dbReference>
<accession>A0A7J8R4J2</accession>
<dbReference type="GO" id="GO:0140359">
    <property type="term" value="F:ABC-type transporter activity"/>
    <property type="evidence" value="ECO:0007669"/>
    <property type="project" value="InterPro"/>
</dbReference>
<reference evidence="8 9" key="1">
    <citation type="journal article" date="2019" name="Genome Biol. Evol.">
        <title>Insights into the evolution of the New World diploid cottons (Gossypium, subgenus Houzingenia) based on genome sequencing.</title>
        <authorList>
            <person name="Grover C.E."/>
            <person name="Arick M.A. 2nd"/>
            <person name="Thrash A."/>
            <person name="Conover J.L."/>
            <person name="Sanders W.S."/>
            <person name="Peterson D.G."/>
            <person name="Frelichowski J.E."/>
            <person name="Scheffler J.A."/>
            <person name="Scheffler B.E."/>
            <person name="Wendel J.F."/>
        </authorList>
    </citation>
    <scope>NUCLEOTIDE SEQUENCE [LARGE SCALE GENOMIC DNA]</scope>
    <source>
        <strain evidence="8">27</strain>
        <tissue evidence="8">Leaf</tissue>
    </source>
</reference>
<dbReference type="AlphaFoldDB" id="A0A7J8R4J2"/>
<comment type="subcellular location">
    <subcellularLocation>
        <location evidence="1">Membrane</location>
        <topology evidence="1">Multi-pass membrane protein</topology>
    </subcellularLocation>
</comment>
<feature type="transmembrane region" description="Helical" evidence="6">
    <location>
        <begin position="42"/>
        <end position="65"/>
    </location>
</feature>
<sequence length="218" mass="25124">MYAVIIFFGINNCSTVLPLVSTERTVLYRERFAGMYTSWAYSFAQVLVEIPYLLTLAIIYVIITYPMIGYEWSAYKLFWALYSMFCTLLYFNYLGMLLVSLTPNIQVASIVASSAYTMLNLFAGFIIPKPQIPKWWIWLYYLCPTSWAMNGMLTSQYGDVDKQILAFGETKTVAAFIEDYFGFHHSSLGIVAIFLFIFPVICATLFAYFIGTLNFQRR</sequence>
<dbReference type="PANTHER" id="PTHR19241">
    <property type="entry name" value="ATP-BINDING CASSETTE TRANSPORTER"/>
    <property type="match status" value="1"/>
</dbReference>
<evidence type="ECO:0000256" key="4">
    <source>
        <dbReference type="ARBA" id="ARBA00022989"/>
    </source>
</evidence>
<feature type="transmembrane region" description="Helical" evidence="6">
    <location>
        <begin position="188"/>
        <end position="210"/>
    </location>
</feature>
<dbReference type="GO" id="GO:0005886">
    <property type="term" value="C:plasma membrane"/>
    <property type="evidence" value="ECO:0007669"/>
    <property type="project" value="UniProtKB-ARBA"/>
</dbReference>